<dbReference type="OMA" id="NCIAFEL"/>
<evidence type="ECO:0000313" key="1">
    <source>
        <dbReference type="EMBL" id="ELP90211.1"/>
    </source>
</evidence>
<dbReference type="RefSeq" id="XP_004256982.1">
    <property type="nucleotide sequence ID" value="XM_004256934.1"/>
</dbReference>
<dbReference type="InterPro" id="IPR006212">
    <property type="entry name" value="Furin_repeat"/>
</dbReference>
<name>A0A0A1U725_ENTIV</name>
<dbReference type="OrthoDB" id="300641at2759"/>
<gene>
    <name evidence="1" type="ORF">EIN_257110</name>
</gene>
<dbReference type="SMART" id="SM00261">
    <property type="entry name" value="FU"/>
    <property type="match status" value="3"/>
</dbReference>
<dbReference type="InterPro" id="IPR053215">
    <property type="entry name" value="TKL_Ser/Thr_kinase"/>
</dbReference>
<dbReference type="VEuPathDB" id="AmoebaDB:EIN_257110"/>
<dbReference type="GeneID" id="14889196"/>
<dbReference type="PANTHER" id="PTHR45756:SF1">
    <property type="entry name" value="PROTEIN KINASE DOMAIN CONTAINING PROTEIN"/>
    <property type="match status" value="1"/>
</dbReference>
<dbReference type="InterPro" id="IPR009030">
    <property type="entry name" value="Growth_fac_rcpt_cys_sf"/>
</dbReference>
<accession>A0A0A1U725</accession>
<dbReference type="EMBL" id="KB206516">
    <property type="protein sequence ID" value="ELP90211.1"/>
    <property type="molecule type" value="Genomic_DNA"/>
</dbReference>
<proteinExistence type="predicted"/>
<protein>
    <submittedName>
        <fullName evidence="1">Uncharacterized protein</fullName>
    </submittedName>
</protein>
<feature type="non-terminal residue" evidence="1">
    <location>
        <position position="1113"/>
    </location>
</feature>
<feature type="non-terminal residue" evidence="1">
    <location>
        <position position="1"/>
    </location>
</feature>
<reference evidence="1 2" key="1">
    <citation type="submission" date="2012-10" db="EMBL/GenBank/DDBJ databases">
        <authorList>
            <person name="Zafar N."/>
            <person name="Inman J."/>
            <person name="Hall N."/>
            <person name="Lorenzi H."/>
            <person name="Caler E."/>
        </authorList>
    </citation>
    <scope>NUCLEOTIDE SEQUENCE [LARGE SCALE GENOMIC DNA]</scope>
    <source>
        <strain evidence="1 2">IP1</strain>
    </source>
</reference>
<dbReference type="SUPFAM" id="SSF57184">
    <property type="entry name" value="Growth factor receptor domain"/>
    <property type="match status" value="3"/>
</dbReference>
<dbReference type="KEGG" id="eiv:EIN_257110"/>
<dbReference type="Proteomes" id="UP000014680">
    <property type="component" value="Unassembled WGS sequence"/>
</dbReference>
<dbReference type="PANTHER" id="PTHR45756">
    <property type="entry name" value="PALMITOYLTRANSFERASE"/>
    <property type="match status" value="1"/>
</dbReference>
<evidence type="ECO:0000313" key="2">
    <source>
        <dbReference type="Proteomes" id="UP000014680"/>
    </source>
</evidence>
<dbReference type="AlphaFoldDB" id="A0A0A1U725"/>
<organism evidence="1 2">
    <name type="scientific">Entamoeba invadens IP1</name>
    <dbReference type="NCBI Taxonomy" id="370355"/>
    <lineage>
        <taxon>Eukaryota</taxon>
        <taxon>Amoebozoa</taxon>
        <taxon>Evosea</taxon>
        <taxon>Archamoebae</taxon>
        <taxon>Mastigamoebida</taxon>
        <taxon>Entamoebidae</taxon>
        <taxon>Entamoeba</taxon>
    </lineage>
</organism>
<keyword evidence="2" id="KW-1185">Reference proteome</keyword>
<sequence>MFLTFAVISSSYEWCENSNGAISYGVFETCTKKGWSYSTDTNDYDHFSFDDTCCINNTKTLANTGTYARNYQKYFRFQGNMSNFKTFFIRDHYPNTLYDFYEDSRYQPFFISFGCFNKEQDCRTEVYDYTKTIIGLELRSVSLFSDIDQHFDIWLRRNLTSIPYVHVDGLVSQTVNFNFSDMSAWEGVYSGSRYLFSGSSQVDESRVTFTKRSSSDGWVAKVVCTRSNFKRIMLFKENEITGGVNTNLCGCEPNNGNFTYSSNFTYPDCDYNSTYLDLDLSNYSKYNNTYTLTLFEWNTIIISLQKSYTLTSNSTNSVLKLNLLVLNKDTNIFFRLPVEITTLEVNSPSQTYFEYRLTVDNIISSTNDMVLFYLKGLLELSTNKLSKCGMRIYLSTSLNTPCICEYKNGNFITEKSIFMSDSDCKMYGYDYQLNLIIYDSVYRTDNINNENWKSINFTCGCELYTNYWNYYITAIDVVVYDHLTMYINLNVFENLIFNDNSQITVKSRFLFIKSESLKFFNLSTTNIDRNPLINVDDSSVEMNSINELYTFDYREFCIDVISFRYKPNWNAKQLSLLRGGKLLRVCNSTDDHETEVKCTLNRNNFYDYSNYKYQLYHCPLNETLCTVIANNSDLVINDIFIGNIQQEVDVLNLTITTNYSTHFKDIKSGVLYIDNKSVNGASVTLTQKVDKLFISSKYLFQPNSNNSNTIGFSTYFKCRAFKTSINGDDMCVLCKQNMYLKDGMCFGIDVSCLNISSGNTNKVCEQCDIKQEPYQNECLDCPNNCKRCVNQKCVLCEDNYSYNSEGKCVAINKTTTNVELYSKQKVLKCSAGYYNTFDMCHKCSDHCLYCETFEFCLSCKNTHILNEKNECAPLPDGEIVIGEKFILCSDSYYSNNGTCVECSSKYGELCDVCDDKKCVKCSNMGVLDCDGNCIAFELSGCVSSPNTYCSGCQNHSNFISESNGVCSEISNCKIATNGKCASCNDGYYFTSNQTCVGLSSNQTENCDIINNDNGKCIRCASKHYLSDGTCLNCPNNCMSCINATVCIECEGGFSVSSNGTCTTSTTQMENCKKMINRLFICAICDQKYFRNDKGQCENCIDNCDECNQKNTCL</sequence>